<dbReference type="PIRSF" id="PIRSF015736">
    <property type="entry name" value="MI"/>
    <property type="match status" value="1"/>
</dbReference>
<sequence length="270" mass="28896">MALSPAPRPGEPARSEILGESVRHPAVGMVVPYDMALDRELRRFSADPAGAEQLDLLFTRTRFEPMKVTVRQARAISKPRAIADCARSIAETGPEATVYGCTSGSFIRGRAGEQALRRAMRAAVPVPAFTTSGALLDAVRALGAETIATATPYNDAITAQFAAFFAEADIHLMNNANLGLSGRIWTVPPERTYDLVRAADSDRADVVVVSCTNLPTYEVLDALEHDLGKPVISANQATIWQVMRHLDVPYAGPGAALRATLPAPQHQPAA</sequence>
<dbReference type="PANTHER" id="PTHR40267">
    <property type="entry name" value="BLR3294 PROTEIN"/>
    <property type="match status" value="1"/>
</dbReference>
<dbReference type="RefSeq" id="WP_344721160.1">
    <property type="nucleotide sequence ID" value="NZ_BAAAYG010000009.1"/>
</dbReference>
<dbReference type="InterPro" id="IPR053714">
    <property type="entry name" value="Iso_Racemase_Enz_sf"/>
</dbReference>
<comment type="caution">
    <text evidence="1">The sequence shown here is derived from an EMBL/GenBank/DDBJ whole genome shotgun (WGS) entry which is preliminary data.</text>
</comment>
<organism evidence="1 2">
    <name type="scientific">Nesterenkonia halobia</name>
    <dbReference type="NCBI Taxonomy" id="37922"/>
    <lineage>
        <taxon>Bacteria</taxon>
        <taxon>Bacillati</taxon>
        <taxon>Actinomycetota</taxon>
        <taxon>Actinomycetes</taxon>
        <taxon>Micrococcales</taxon>
        <taxon>Micrococcaceae</taxon>
        <taxon>Nesterenkonia</taxon>
    </lineage>
</organism>
<dbReference type="Proteomes" id="UP001501736">
    <property type="component" value="Unassembled WGS sequence"/>
</dbReference>
<dbReference type="Pfam" id="PF17645">
    <property type="entry name" value="Amdase"/>
    <property type="match status" value="1"/>
</dbReference>
<accession>A0ABP6REN9</accession>
<protein>
    <submittedName>
        <fullName evidence="1">Asp/Glu/hydantoin racemase</fullName>
    </submittedName>
</protein>
<dbReference type="PANTHER" id="PTHR40267:SF1">
    <property type="entry name" value="BLR3294 PROTEIN"/>
    <property type="match status" value="1"/>
</dbReference>
<evidence type="ECO:0000313" key="1">
    <source>
        <dbReference type="EMBL" id="GAA3286501.1"/>
    </source>
</evidence>
<gene>
    <name evidence="1" type="ORF">GCM10020260_21360</name>
</gene>
<dbReference type="Gene3D" id="3.40.50.12500">
    <property type="match status" value="1"/>
</dbReference>
<dbReference type="EMBL" id="BAAAYG010000009">
    <property type="protein sequence ID" value="GAA3286501.1"/>
    <property type="molecule type" value="Genomic_DNA"/>
</dbReference>
<dbReference type="InterPro" id="IPR026286">
    <property type="entry name" value="MaiA/AMDase"/>
</dbReference>
<keyword evidence="2" id="KW-1185">Reference proteome</keyword>
<evidence type="ECO:0000313" key="2">
    <source>
        <dbReference type="Proteomes" id="UP001501736"/>
    </source>
</evidence>
<reference evidence="2" key="1">
    <citation type="journal article" date="2019" name="Int. J. Syst. Evol. Microbiol.">
        <title>The Global Catalogue of Microorganisms (GCM) 10K type strain sequencing project: providing services to taxonomists for standard genome sequencing and annotation.</title>
        <authorList>
            <consortium name="The Broad Institute Genomics Platform"/>
            <consortium name="The Broad Institute Genome Sequencing Center for Infectious Disease"/>
            <person name="Wu L."/>
            <person name="Ma J."/>
        </authorList>
    </citation>
    <scope>NUCLEOTIDE SEQUENCE [LARGE SCALE GENOMIC DNA]</scope>
    <source>
        <strain evidence="2">JCM 11483</strain>
    </source>
</reference>
<proteinExistence type="predicted"/>
<name>A0ABP6REN9_9MICC</name>